<dbReference type="AlphaFoldDB" id="K9GQL3"/>
<evidence type="ECO:0000313" key="7">
    <source>
        <dbReference type="Proteomes" id="UP000009881"/>
    </source>
</evidence>
<protein>
    <submittedName>
        <fullName evidence="6">Putative transcriptional regulator, Crp/Fnr family</fullName>
    </submittedName>
</protein>
<dbReference type="InterPro" id="IPR018490">
    <property type="entry name" value="cNMP-bd_dom_sf"/>
</dbReference>
<dbReference type="RefSeq" id="WP_009542349.1">
    <property type="nucleotide sequence ID" value="NZ_ANHY01000021.1"/>
</dbReference>
<evidence type="ECO:0000259" key="5">
    <source>
        <dbReference type="PROSITE" id="PS51063"/>
    </source>
</evidence>
<name>K9GQL3_9PROT</name>
<evidence type="ECO:0000313" key="6">
    <source>
        <dbReference type="EMBL" id="EKV27024.1"/>
    </source>
</evidence>
<dbReference type="GO" id="GO:0005829">
    <property type="term" value="C:cytosol"/>
    <property type="evidence" value="ECO:0007669"/>
    <property type="project" value="TreeGrafter"/>
</dbReference>
<dbReference type="PRINTS" id="PR00034">
    <property type="entry name" value="HTHCRP"/>
</dbReference>
<dbReference type="OrthoDB" id="156829at2"/>
<dbReference type="PROSITE" id="PS50042">
    <property type="entry name" value="CNMP_BINDING_3"/>
    <property type="match status" value="1"/>
</dbReference>
<dbReference type="Gene3D" id="2.60.120.10">
    <property type="entry name" value="Jelly Rolls"/>
    <property type="match status" value="1"/>
</dbReference>
<evidence type="ECO:0000256" key="2">
    <source>
        <dbReference type="ARBA" id="ARBA00023125"/>
    </source>
</evidence>
<organism evidence="6 7">
    <name type="scientific">Caenispirillum salinarum AK4</name>
    <dbReference type="NCBI Taxonomy" id="1238182"/>
    <lineage>
        <taxon>Bacteria</taxon>
        <taxon>Pseudomonadati</taxon>
        <taxon>Pseudomonadota</taxon>
        <taxon>Alphaproteobacteria</taxon>
        <taxon>Rhodospirillales</taxon>
        <taxon>Novispirillaceae</taxon>
        <taxon>Caenispirillum</taxon>
    </lineage>
</organism>
<dbReference type="Gene3D" id="1.10.10.10">
    <property type="entry name" value="Winged helix-like DNA-binding domain superfamily/Winged helix DNA-binding domain"/>
    <property type="match status" value="1"/>
</dbReference>
<accession>K9GQL3</accession>
<dbReference type="EMBL" id="ANHY01000021">
    <property type="protein sequence ID" value="EKV27024.1"/>
    <property type="molecule type" value="Genomic_DNA"/>
</dbReference>
<dbReference type="CDD" id="cd00038">
    <property type="entry name" value="CAP_ED"/>
    <property type="match status" value="1"/>
</dbReference>
<dbReference type="PROSITE" id="PS51063">
    <property type="entry name" value="HTH_CRP_2"/>
    <property type="match status" value="1"/>
</dbReference>
<dbReference type="SUPFAM" id="SSF46785">
    <property type="entry name" value="Winged helix' DNA-binding domain"/>
    <property type="match status" value="1"/>
</dbReference>
<keyword evidence="1" id="KW-0805">Transcription regulation</keyword>
<gene>
    <name evidence="6" type="ORF">C882_1953</name>
</gene>
<dbReference type="STRING" id="1238182.C882_1953"/>
<keyword evidence="2" id="KW-0238">DNA-binding</keyword>
<proteinExistence type="predicted"/>
<dbReference type="InterPro" id="IPR036390">
    <property type="entry name" value="WH_DNA-bd_sf"/>
</dbReference>
<feature type="domain" description="HTH crp-type" evidence="5">
    <location>
        <begin position="144"/>
        <end position="215"/>
    </location>
</feature>
<dbReference type="SMART" id="SM00419">
    <property type="entry name" value="HTH_CRP"/>
    <property type="match status" value="1"/>
</dbReference>
<dbReference type="InterPro" id="IPR050397">
    <property type="entry name" value="Env_Response_Regulators"/>
</dbReference>
<dbReference type="Pfam" id="PF13545">
    <property type="entry name" value="HTH_Crp_2"/>
    <property type="match status" value="1"/>
</dbReference>
<reference evidence="6 7" key="1">
    <citation type="journal article" date="2013" name="Genome Announc.">
        <title>Draft Genome Sequence of an Alphaproteobacterium, Caenispirillum salinarum AK4(T), Isolated from a Solar Saltern.</title>
        <authorList>
            <person name="Khatri I."/>
            <person name="Singh A."/>
            <person name="Korpole S."/>
            <person name="Pinnaka A.K."/>
            <person name="Subramanian S."/>
        </authorList>
    </citation>
    <scope>NUCLEOTIDE SEQUENCE [LARGE SCALE GENOMIC DNA]</scope>
    <source>
        <strain evidence="6 7">AK4</strain>
    </source>
</reference>
<keyword evidence="7" id="KW-1185">Reference proteome</keyword>
<dbReference type="eggNOG" id="COG0664">
    <property type="taxonomic scope" value="Bacteria"/>
</dbReference>
<dbReference type="InterPro" id="IPR036388">
    <property type="entry name" value="WH-like_DNA-bd_sf"/>
</dbReference>
<evidence type="ECO:0000256" key="3">
    <source>
        <dbReference type="ARBA" id="ARBA00023163"/>
    </source>
</evidence>
<evidence type="ECO:0000259" key="4">
    <source>
        <dbReference type="PROSITE" id="PS50042"/>
    </source>
</evidence>
<keyword evidence="3" id="KW-0804">Transcription</keyword>
<feature type="domain" description="Cyclic nucleotide-binding" evidence="4">
    <location>
        <begin position="36"/>
        <end position="110"/>
    </location>
</feature>
<dbReference type="InterPro" id="IPR014710">
    <property type="entry name" value="RmlC-like_jellyroll"/>
</dbReference>
<dbReference type="PANTHER" id="PTHR24567">
    <property type="entry name" value="CRP FAMILY TRANSCRIPTIONAL REGULATORY PROTEIN"/>
    <property type="match status" value="1"/>
</dbReference>
<comment type="caution">
    <text evidence="6">The sequence shown here is derived from an EMBL/GenBank/DDBJ whole genome shotgun (WGS) entry which is preliminary data.</text>
</comment>
<sequence>MPIDIACLSDAAVAAAAQRRLEPLGRVRPVARDAVLCRAGDPVDTLFMVRSGRFIGLLPLAGADGPVPVEEATAGAVVGLGDWLAGAPHAATVIAVAAGEVLEVPAATLRARAAAEPDMALLLVGLLSNALRRCIAATDALRRGGVRDRTVAYLLSLPVQRAPDGGGESVRLPMSKKLVAAHLGMTQQSFSRVLKRLRDDGVVIQGRRVTIADRARLAGSTLT</sequence>
<dbReference type="SUPFAM" id="SSF51206">
    <property type="entry name" value="cAMP-binding domain-like"/>
    <property type="match status" value="1"/>
</dbReference>
<dbReference type="Proteomes" id="UP000009881">
    <property type="component" value="Unassembled WGS sequence"/>
</dbReference>
<dbReference type="GO" id="GO:0003677">
    <property type="term" value="F:DNA binding"/>
    <property type="evidence" value="ECO:0007669"/>
    <property type="project" value="UniProtKB-KW"/>
</dbReference>
<dbReference type="InterPro" id="IPR012318">
    <property type="entry name" value="HTH_CRP"/>
</dbReference>
<dbReference type="Pfam" id="PF00027">
    <property type="entry name" value="cNMP_binding"/>
    <property type="match status" value="1"/>
</dbReference>
<dbReference type="InterPro" id="IPR000595">
    <property type="entry name" value="cNMP-bd_dom"/>
</dbReference>
<evidence type="ECO:0000256" key="1">
    <source>
        <dbReference type="ARBA" id="ARBA00023015"/>
    </source>
</evidence>
<dbReference type="PANTHER" id="PTHR24567:SF74">
    <property type="entry name" value="HTH-TYPE TRANSCRIPTIONAL REGULATOR ARCR"/>
    <property type="match status" value="1"/>
</dbReference>
<dbReference type="GO" id="GO:0003700">
    <property type="term" value="F:DNA-binding transcription factor activity"/>
    <property type="evidence" value="ECO:0007669"/>
    <property type="project" value="TreeGrafter"/>
</dbReference>